<evidence type="ECO:0000256" key="9">
    <source>
        <dbReference type="ARBA" id="ARBA00022679"/>
    </source>
</evidence>
<dbReference type="PIRSF" id="PIRSF006135">
    <property type="entry name" value="CobU"/>
    <property type="match status" value="1"/>
</dbReference>
<feature type="binding site" evidence="16">
    <location>
        <begin position="58"/>
        <end position="61"/>
    </location>
    <ligand>
        <name>GTP</name>
        <dbReference type="ChEBI" id="CHEBI:37565"/>
    </ligand>
</feature>
<keyword evidence="12 14" id="KW-0067">ATP-binding</keyword>
<evidence type="ECO:0000256" key="6">
    <source>
        <dbReference type="ARBA" id="ARBA00005159"/>
    </source>
</evidence>
<evidence type="ECO:0000256" key="13">
    <source>
        <dbReference type="ARBA" id="ARBA00023134"/>
    </source>
</evidence>
<comment type="catalytic activity">
    <reaction evidence="3">
        <text>adenosylcob(III)inamide + GTP = adenosylcob(III)inamide phosphate + GDP + H(+)</text>
        <dbReference type="Rhea" id="RHEA:15765"/>
        <dbReference type="ChEBI" id="CHEBI:2480"/>
        <dbReference type="ChEBI" id="CHEBI:15378"/>
        <dbReference type="ChEBI" id="CHEBI:37565"/>
        <dbReference type="ChEBI" id="CHEBI:58189"/>
        <dbReference type="ChEBI" id="CHEBI:58502"/>
        <dbReference type="EC" id="2.7.1.156"/>
    </reaction>
</comment>
<feature type="binding site" evidence="16">
    <location>
        <position position="72"/>
    </location>
    <ligand>
        <name>GTP</name>
        <dbReference type="ChEBI" id="CHEBI:37565"/>
    </ligand>
</feature>
<keyword evidence="13 14" id="KW-0342">GTP-binding</keyword>
<proteinExistence type="inferred from homology"/>
<feature type="binding site" evidence="16">
    <location>
        <begin position="41"/>
        <end position="43"/>
    </location>
    <ligand>
        <name>GTP</name>
        <dbReference type="ChEBI" id="CHEBI:37565"/>
    </ligand>
</feature>
<dbReference type="UniPathway" id="UPA00148">
    <property type="reaction ID" value="UER00236"/>
</dbReference>
<evidence type="ECO:0000313" key="17">
    <source>
        <dbReference type="EMBL" id="NKE66320.1"/>
    </source>
</evidence>
<dbReference type="GO" id="GO:0009236">
    <property type="term" value="P:cobalamin biosynthetic process"/>
    <property type="evidence" value="ECO:0007669"/>
    <property type="project" value="UniProtKB-UniRule"/>
</dbReference>
<feature type="active site" description="GMP-histidine intermediate" evidence="15">
    <location>
        <position position="57"/>
    </location>
</feature>
<evidence type="ECO:0000256" key="16">
    <source>
        <dbReference type="PIRSR" id="PIRSR006135-2"/>
    </source>
</evidence>
<comment type="caution">
    <text evidence="17">The sequence shown here is derived from an EMBL/GenBank/DDBJ whole genome shotgun (WGS) entry which is preliminary data.</text>
</comment>
<keyword evidence="18" id="KW-1185">Reference proteome</keyword>
<comment type="pathway">
    <text evidence="6 14">Cofactor biosynthesis; adenosylcobalamin biosynthesis; adenosylcobalamin from cob(II)yrinate a,c-diamide: step 5/7.</text>
</comment>
<comment type="catalytic activity">
    <reaction evidence="1 14">
        <text>adenosylcob(III)inamide + ATP = adenosylcob(III)inamide phosphate + ADP + H(+)</text>
        <dbReference type="Rhea" id="RHEA:15769"/>
        <dbReference type="ChEBI" id="CHEBI:2480"/>
        <dbReference type="ChEBI" id="CHEBI:15378"/>
        <dbReference type="ChEBI" id="CHEBI:30616"/>
        <dbReference type="ChEBI" id="CHEBI:58502"/>
        <dbReference type="ChEBI" id="CHEBI:456216"/>
        <dbReference type="EC" id="2.7.1.156"/>
    </reaction>
</comment>
<protein>
    <recommendedName>
        <fullName evidence="14">Bifunctional adenosylcobalamin biosynthesis protein</fullName>
        <ecNumber evidence="14">2.7.1.156</ecNumber>
        <ecNumber evidence="14">2.7.7.62</ecNumber>
    </recommendedName>
</protein>
<evidence type="ECO:0000256" key="7">
    <source>
        <dbReference type="ARBA" id="ARBA00007490"/>
    </source>
</evidence>
<comment type="catalytic activity">
    <reaction evidence="2 14">
        <text>adenosylcob(III)inamide phosphate + GTP + H(+) = adenosylcob(III)inamide-GDP + diphosphate</text>
        <dbReference type="Rhea" id="RHEA:22712"/>
        <dbReference type="ChEBI" id="CHEBI:15378"/>
        <dbReference type="ChEBI" id="CHEBI:33019"/>
        <dbReference type="ChEBI" id="CHEBI:37565"/>
        <dbReference type="ChEBI" id="CHEBI:58502"/>
        <dbReference type="ChEBI" id="CHEBI:60487"/>
        <dbReference type="EC" id="2.7.7.62"/>
    </reaction>
</comment>
<keyword evidence="10 14" id="KW-0547">Nucleotide-binding</keyword>
<evidence type="ECO:0000256" key="4">
    <source>
        <dbReference type="ARBA" id="ARBA00003889"/>
    </source>
</evidence>
<evidence type="ECO:0000256" key="10">
    <source>
        <dbReference type="ARBA" id="ARBA00022741"/>
    </source>
</evidence>
<keyword evidence="9 14" id="KW-0808">Transferase</keyword>
<dbReference type="EMBL" id="VTOX01000003">
    <property type="protein sequence ID" value="NKE66320.1"/>
    <property type="molecule type" value="Genomic_DNA"/>
</dbReference>
<comment type="function">
    <text evidence="4 14">Catalyzes ATP-dependent phosphorylation of adenosylcobinamide and addition of GMP to adenosylcobinamide phosphate.</text>
</comment>
<dbReference type="EC" id="2.7.1.156" evidence="14"/>
<comment type="pathway">
    <text evidence="5 14">Cofactor biosynthesis; adenosylcobalamin biosynthesis; adenosylcobalamin from cob(II)yrinate a,c-diamide: step 6/7.</text>
</comment>
<evidence type="ECO:0000256" key="3">
    <source>
        <dbReference type="ARBA" id="ARBA00001522"/>
    </source>
</evidence>
<evidence type="ECO:0000313" key="18">
    <source>
        <dbReference type="Proteomes" id="UP000521868"/>
    </source>
</evidence>
<dbReference type="Proteomes" id="UP000521868">
    <property type="component" value="Unassembled WGS sequence"/>
</dbReference>
<evidence type="ECO:0000256" key="14">
    <source>
        <dbReference type="PIRNR" id="PIRNR006135"/>
    </source>
</evidence>
<feature type="binding site" evidence="16">
    <location>
        <begin position="11"/>
        <end position="18"/>
    </location>
    <ligand>
        <name>GTP</name>
        <dbReference type="ChEBI" id="CHEBI:37565"/>
    </ligand>
</feature>
<dbReference type="GO" id="GO:0043752">
    <property type="term" value="F:adenosylcobinamide kinase activity"/>
    <property type="evidence" value="ECO:0007669"/>
    <property type="project" value="UniProtKB-EC"/>
</dbReference>
<evidence type="ECO:0000256" key="1">
    <source>
        <dbReference type="ARBA" id="ARBA00000312"/>
    </source>
</evidence>
<name>A0A7X6DFN9_9BURK</name>
<dbReference type="GO" id="GO:0005524">
    <property type="term" value="F:ATP binding"/>
    <property type="evidence" value="ECO:0007669"/>
    <property type="project" value="UniProtKB-UniRule"/>
</dbReference>
<dbReference type="PANTHER" id="PTHR34848:SF1">
    <property type="entry name" value="BIFUNCTIONAL ADENOSYLCOBALAMIN BIOSYNTHESIS PROTEIN COBU"/>
    <property type="match status" value="1"/>
</dbReference>
<dbReference type="RefSeq" id="WP_168107433.1">
    <property type="nucleotide sequence ID" value="NZ_VTOX01000003.1"/>
</dbReference>
<evidence type="ECO:0000256" key="8">
    <source>
        <dbReference type="ARBA" id="ARBA00022573"/>
    </source>
</evidence>
<dbReference type="GO" id="GO:0008820">
    <property type="term" value="F:cobinamide phosphate guanylyltransferase activity"/>
    <property type="evidence" value="ECO:0007669"/>
    <property type="project" value="UniProtKB-UniRule"/>
</dbReference>
<dbReference type="SUPFAM" id="SSF52540">
    <property type="entry name" value="P-loop containing nucleoside triphosphate hydrolases"/>
    <property type="match status" value="1"/>
</dbReference>
<dbReference type="InterPro" id="IPR027417">
    <property type="entry name" value="P-loop_NTPase"/>
</dbReference>
<keyword evidence="17" id="KW-0548">Nucleotidyltransferase</keyword>
<comment type="similarity">
    <text evidence="7 14">Belongs to the CobU/CobP family.</text>
</comment>
<dbReference type="Pfam" id="PF02283">
    <property type="entry name" value="CobU"/>
    <property type="match status" value="1"/>
</dbReference>
<dbReference type="Gene3D" id="3.40.50.300">
    <property type="entry name" value="P-loop containing nucleotide triphosphate hydrolases"/>
    <property type="match status" value="1"/>
</dbReference>
<reference evidence="17 18" key="1">
    <citation type="journal article" date="2020" name="Nature">
        <title>Bacterial chemolithoautotrophy via manganese oxidation.</title>
        <authorList>
            <person name="Yu H."/>
            <person name="Leadbetter J.R."/>
        </authorList>
    </citation>
    <scope>NUCLEOTIDE SEQUENCE [LARGE SCALE GENOMIC DNA]</scope>
    <source>
        <strain evidence="17 18">RBP-1</strain>
    </source>
</reference>
<keyword evidence="11 14" id="KW-0418">Kinase</keyword>
<gene>
    <name evidence="17" type="ORF">RAMLITH_10855</name>
</gene>
<evidence type="ECO:0000256" key="15">
    <source>
        <dbReference type="PIRSR" id="PIRSR006135-1"/>
    </source>
</evidence>
<sequence>MDPIGHELILGGAKSGKSRTAEERAAAWLAGAPRREALLLATALAGDDEMAQRIARHRAARAARVPALGTVEVAQDLAAALRNHGAAHRLLVVDCLTLWLTQCLLPPLGPGLDETAWLAREAELLAALAAGPGPVVLVSNEIGLGLLPMSREARRCVDALGLLHQRVAAVCRRVTLMVAGQPLTVKEQR</sequence>
<evidence type="ECO:0000256" key="2">
    <source>
        <dbReference type="ARBA" id="ARBA00000711"/>
    </source>
</evidence>
<dbReference type="AlphaFoldDB" id="A0A7X6DFN9"/>
<evidence type="ECO:0000256" key="11">
    <source>
        <dbReference type="ARBA" id="ARBA00022777"/>
    </source>
</evidence>
<evidence type="ECO:0000256" key="12">
    <source>
        <dbReference type="ARBA" id="ARBA00022840"/>
    </source>
</evidence>
<keyword evidence="8 14" id="KW-0169">Cobalamin biosynthesis</keyword>
<dbReference type="InterPro" id="IPR003203">
    <property type="entry name" value="CobU/CobP"/>
</dbReference>
<organism evidence="17 18">
    <name type="scientific">Ramlibacter lithotrophicus</name>
    <dbReference type="NCBI Taxonomy" id="2606681"/>
    <lineage>
        <taxon>Bacteria</taxon>
        <taxon>Pseudomonadati</taxon>
        <taxon>Pseudomonadota</taxon>
        <taxon>Betaproteobacteria</taxon>
        <taxon>Burkholderiales</taxon>
        <taxon>Comamonadaceae</taxon>
        <taxon>Ramlibacter</taxon>
    </lineage>
</organism>
<dbReference type="GO" id="GO:0005525">
    <property type="term" value="F:GTP binding"/>
    <property type="evidence" value="ECO:0007669"/>
    <property type="project" value="UniProtKB-UniRule"/>
</dbReference>
<feature type="binding site" evidence="16">
    <location>
        <position position="94"/>
    </location>
    <ligand>
        <name>GTP</name>
        <dbReference type="ChEBI" id="CHEBI:37565"/>
    </ligand>
</feature>
<evidence type="ECO:0000256" key="5">
    <source>
        <dbReference type="ARBA" id="ARBA00004692"/>
    </source>
</evidence>
<accession>A0A7X6DFN9</accession>
<dbReference type="EC" id="2.7.7.62" evidence="14"/>
<dbReference type="PANTHER" id="PTHR34848">
    <property type="match status" value="1"/>
</dbReference>